<gene>
    <name evidence="1" type="primary">Revolver-cDNA</name>
</gene>
<dbReference type="EMBL" id="AB124645">
    <property type="protein sequence ID" value="BAF62599.1"/>
    <property type="molecule type" value="mRNA"/>
</dbReference>
<name>A5HU99_SECCE</name>
<accession>A5HU99</accession>
<organism evidence="1">
    <name type="scientific">Secale cereale</name>
    <name type="common">Rye</name>
    <dbReference type="NCBI Taxonomy" id="4550"/>
    <lineage>
        <taxon>Eukaryota</taxon>
        <taxon>Viridiplantae</taxon>
        <taxon>Streptophyta</taxon>
        <taxon>Embryophyta</taxon>
        <taxon>Tracheophyta</taxon>
        <taxon>Spermatophyta</taxon>
        <taxon>Magnoliopsida</taxon>
        <taxon>Liliopsida</taxon>
        <taxon>Poales</taxon>
        <taxon>Poaceae</taxon>
        <taxon>BOP clade</taxon>
        <taxon>Pooideae</taxon>
        <taxon>Triticodae</taxon>
        <taxon>Triticeae</taxon>
        <taxon>Hordeinae</taxon>
        <taxon>Secale</taxon>
    </lineage>
</organism>
<reference evidence="1" key="1">
    <citation type="journal article" date="2008" name="DNA Res.">
        <title>Revolver is a new class of transposon-like gene composing the triticeae genome.</title>
        <authorList>
            <person name="Tomita M."/>
            <person name="Shinohara K."/>
            <person name="Morimoto M."/>
        </authorList>
    </citation>
    <scope>NUCLEOTIDE SEQUENCE</scope>
</reference>
<dbReference type="AlphaFoldDB" id="A5HU99"/>
<sequence>MTRQVPLHVQVPRRPNGYELENDYSETQVPLPSPERLLPSTAVYNYFPLLRLRPSTIPNRPETHASKLRFRSGVVRIRSTVLLRLLLGSVLLPCGIPDAGSAELDAGAGSVLPQELVEDRGCLLETFRCSVVVSTRIRS</sequence>
<protein>
    <submittedName>
        <fullName evidence="1">Transposase</fullName>
    </submittedName>
</protein>
<proteinExistence type="evidence at transcript level"/>
<evidence type="ECO:0000313" key="1">
    <source>
        <dbReference type="EMBL" id="BAF62599.1"/>
    </source>
</evidence>